<protein>
    <submittedName>
        <fullName evidence="1">Uncharacterized protein</fullName>
    </submittedName>
</protein>
<dbReference type="EMBL" id="BGZK01002600">
    <property type="protein sequence ID" value="GBP95229.1"/>
    <property type="molecule type" value="Genomic_DNA"/>
</dbReference>
<gene>
    <name evidence="1" type="ORF">EVAR_70253_1</name>
</gene>
<dbReference type="AlphaFoldDB" id="A0A4C2A7S4"/>
<accession>A0A4C2A7S4</accession>
<comment type="caution">
    <text evidence="1">The sequence shown here is derived from an EMBL/GenBank/DDBJ whole genome shotgun (WGS) entry which is preliminary data.</text>
</comment>
<name>A0A4C2A7S4_EUMVA</name>
<evidence type="ECO:0000313" key="2">
    <source>
        <dbReference type="Proteomes" id="UP000299102"/>
    </source>
</evidence>
<evidence type="ECO:0000313" key="1">
    <source>
        <dbReference type="EMBL" id="GBP95229.1"/>
    </source>
</evidence>
<keyword evidence="2" id="KW-1185">Reference proteome</keyword>
<proteinExistence type="predicted"/>
<sequence length="169" mass="17852">MRPSSSITTTVEGGIYRPYAVSGSPMRAGTCVKLTTLSGPFIYISTGLNGFTCKFRPAFDVFAAGAVLMRVSNRSRNNSIGSSIFKNGFIFVGLAGAAARQSQISIPTTMKWWNASATAAAASAPRPSTASNGESGCNLLTLAEFQFMKASRVTRARPGPGPGRLRHPR</sequence>
<reference evidence="1 2" key="1">
    <citation type="journal article" date="2019" name="Commun. Biol.">
        <title>The bagworm genome reveals a unique fibroin gene that provides high tensile strength.</title>
        <authorList>
            <person name="Kono N."/>
            <person name="Nakamura H."/>
            <person name="Ohtoshi R."/>
            <person name="Tomita M."/>
            <person name="Numata K."/>
            <person name="Arakawa K."/>
        </authorList>
    </citation>
    <scope>NUCLEOTIDE SEQUENCE [LARGE SCALE GENOMIC DNA]</scope>
</reference>
<organism evidence="1 2">
    <name type="scientific">Eumeta variegata</name>
    <name type="common">Bagworm moth</name>
    <name type="synonym">Eumeta japonica</name>
    <dbReference type="NCBI Taxonomy" id="151549"/>
    <lineage>
        <taxon>Eukaryota</taxon>
        <taxon>Metazoa</taxon>
        <taxon>Ecdysozoa</taxon>
        <taxon>Arthropoda</taxon>
        <taxon>Hexapoda</taxon>
        <taxon>Insecta</taxon>
        <taxon>Pterygota</taxon>
        <taxon>Neoptera</taxon>
        <taxon>Endopterygota</taxon>
        <taxon>Lepidoptera</taxon>
        <taxon>Glossata</taxon>
        <taxon>Ditrysia</taxon>
        <taxon>Tineoidea</taxon>
        <taxon>Psychidae</taxon>
        <taxon>Oiketicinae</taxon>
        <taxon>Eumeta</taxon>
    </lineage>
</organism>
<dbReference type="Proteomes" id="UP000299102">
    <property type="component" value="Unassembled WGS sequence"/>
</dbReference>